<dbReference type="Pfam" id="PF11893">
    <property type="entry name" value="DUF3413"/>
    <property type="match status" value="1"/>
</dbReference>
<evidence type="ECO:0000256" key="1">
    <source>
        <dbReference type="ARBA" id="ARBA00004429"/>
    </source>
</evidence>
<sequence length="591" mass="67559">MVITRQPYKEKVSQMISWGHWFALFNIILSLVLSSRYLFVTDWPSTLFGRIYALVSWLGHFSFLAFAVYLLILFPLTFVVMSQRLMRVLSAVLATAGLTLLIIDTEVFFRFRLHLNPTVWSLLINPEESELARDWQLLFISIPVIFLVEMLFGTWSWQKLRSLNRQRFGRPLAGVFIMAFMFTHLAYIWADANFYRPITMQRSNLPLSYPMTARRFLEKHGLLDAQAYQDKLATQGNPEAVEVEYPLAKLSYLDETPRYNLLMIVADGIRNQSLPQDMPKLSALADENIQFTQHYSSGNRQDTGLFGLFYGISPTYIDGVLAGRKPSALISSLTYRNYQFGLFSSSAFNAPLYRQALLADFSLPQPIGQSNKATTAQWQEWLEKRTEGDAWFSYIQYNNGDLAAATNGDLNAFIQRYQSSATDIDAQIEAVMNTLSQRGLLENTIVVITAAHGVEFNETGKHSVGFGQNYSRYQLQVPLIVHWPNTPAQKIAKLTGHEDVMATLMQRLMYVRNAASTYTQGEDLFTPQRRQPWVTAGDNKQLAVITPEQTTIISDSGRYRTYDADYQRQEQKPSLTLLLQVLTEVRRFMAN</sequence>
<dbReference type="KEGG" id="lri:NCTC12151_01304"/>
<dbReference type="InterPro" id="IPR012159">
    <property type="entry name" value="YejM-like"/>
</dbReference>
<dbReference type="InterPro" id="IPR052701">
    <property type="entry name" value="GAG_Ulvan_Degrading_Sulfatases"/>
</dbReference>
<evidence type="ECO:0000259" key="10">
    <source>
        <dbReference type="Pfam" id="PF00884"/>
    </source>
</evidence>
<reference evidence="12 13" key="1">
    <citation type="submission" date="2018-06" db="EMBL/GenBank/DDBJ databases">
        <authorList>
            <consortium name="Pathogen Informatics"/>
            <person name="Doyle S."/>
        </authorList>
    </citation>
    <scope>NUCLEOTIDE SEQUENCE [LARGE SCALE GENOMIC DNA]</scope>
    <source>
        <strain evidence="12 13">NCTC12151</strain>
    </source>
</reference>
<evidence type="ECO:0000256" key="5">
    <source>
        <dbReference type="ARBA" id="ARBA00022519"/>
    </source>
</evidence>
<dbReference type="PANTHER" id="PTHR43751">
    <property type="entry name" value="SULFATASE"/>
    <property type="match status" value="1"/>
</dbReference>
<dbReference type="AlphaFoldDB" id="A0A2X4V1C8"/>
<organism evidence="12 13">
    <name type="scientific">Leminorella richardii</name>
    <dbReference type="NCBI Taxonomy" id="158841"/>
    <lineage>
        <taxon>Bacteria</taxon>
        <taxon>Pseudomonadati</taxon>
        <taxon>Pseudomonadota</taxon>
        <taxon>Gammaproteobacteria</taxon>
        <taxon>Enterobacterales</taxon>
        <taxon>Budviciaceae</taxon>
        <taxon>Leminorella</taxon>
    </lineage>
</organism>
<accession>A0A2X4V1C8</accession>
<keyword evidence="8 9" id="KW-0472">Membrane</keyword>
<evidence type="ECO:0000256" key="6">
    <source>
        <dbReference type="ARBA" id="ARBA00022692"/>
    </source>
</evidence>
<keyword evidence="4" id="KW-1003">Cell membrane</keyword>
<dbReference type="NCBIfam" id="NF038282">
    <property type="entry name" value="LapC_YejM_PbgA"/>
    <property type="match status" value="1"/>
</dbReference>
<evidence type="ECO:0000256" key="2">
    <source>
        <dbReference type="ARBA" id="ARBA00009434"/>
    </source>
</evidence>
<dbReference type="InterPro" id="IPR047997">
    <property type="entry name" value="YejM_enterobact"/>
</dbReference>
<dbReference type="OrthoDB" id="236686at2"/>
<feature type="transmembrane region" description="Helical" evidence="9">
    <location>
        <begin position="169"/>
        <end position="190"/>
    </location>
</feature>
<dbReference type="SUPFAM" id="SSF53649">
    <property type="entry name" value="Alkaline phosphatase-like"/>
    <property type="match status" value="1"/>
</dbReference>
<comment type="similarity">
    <text evidence="2">To H.influenzae HI_0842.</text>
</comment>
<dbReference type="PANTHER" id="PTHR43751:SF3">
    <property type="entry name" value="SULFATASE N-TERMINAL DOMAIN-CONTAINING PROTEIN"/>
    <property type="match status" value="1"/>
</dbReference>
<name>A0A2X4V1C8_9GAMM</name>
<protein>
    <recommendedName>
        <fullName evidence="3">Inner membrane protein YejM</fullName>
    </recommendedName>
</protein>
<evidence type="ECO:0000313" key="12">
    <source>
        <dbReference type="EMBL" id="SQI39080.1"/>
    </source>
</evidence>
<evidence type="ECO:0000313" key="13">
    <source>
        <dbReference type="Proteomes" id="UP000249005"/>
    </source>
</evidence>
<evidence type="ECO:0000256" key="9">
    <source>
        <dbReference type="SAM" id="Phobius"/>
    </source>
</evidence>
<comment type="subcellular location">
    <subcellularLocation>
        <location evidence="1">Cell inner membrane</location>
        <topology evidence="1">Multi-pass membrane protein</topology>
    </subcellularLocation>
</comment>
<keyword evidence="13" id="KW-1185">Reference proteome</keyword>
<dbReference type="RefSeq" id="WP_111739904.1">
    <property type="nucleotide sequence ID" value="NZ_LR698987.1"/>
</dbReference>
<keyword evidence="6 9" id="KW-0812">Transmembrane</keyword>
<gene>
    <name evidence="12" type="primary">yejM</name>
    <name evidence="12" type="ORF">NCTC12151_01304</name>
</gene>
<feature type="transmembrane region" description="Helical" evidence="9">
    <location>
        <begin position="85"/>
        <end position="103"/>
    </location>
</feature>
<dbReference type="PIRSF" id="PIRSF004950">
    <property type="entry name" value="Mmb_sulf_HI0842"/>
    <property type="match status" value="1"/>
</dbReference>
<dbReference type="Proteomes" id="UP000249005">
    <property type="component" value="Chromosome 1"/>
</dbReference>
<dbReference type="Pfam" id="PF00884">
    <property type="entry name" value="Sulfatase"/>
    <property type="match status" value="1"/>
</dbReference>
<evidence type="ECO:0000256" key="4">
    <source>
        <dbReference type="ARBA" id="ARBA00022475"/>
    </source>
</evidence>
<dbReference type="Gene3D" id="3.40.720.10">
    <property type="entry name" value="Alkaline Phosphatase, subunit A"/>
    <property type="match status" value="1"/>
</dbReference>
<evidence type="ECO:0000256" key="3">
    <source>
        <dbReference type="ARBA" id="ARBA00020918"/>
    </source>
</evidence>
<feature type="transmembrane region" description="Helical" evidence="9">
    <location>
        <begin position="135"/>
        <end position="157"/>
    </location>
</feature>
<evidence type="ECO:0000256" key="7">
    <source>
        <dbReference type="ARBA" id="ARBA00022989"/>
    </source>
</evidence>
<feature type="domain" description="Sulfatase N-terminal" evidence="10">
    <location>
        <begin position="272"/>
        <end position="507"/>
    </location>
</feature>
<dbReference type="GO" id="GO:0005886">
    <property type="term" value="C:plasma membrane"/>
    <property type="evidence" value="ECO:0007669"/>
    <property type="project" value="UniProtKB-SubCell"/>
</dbReference>
<dbReference type="InterPro" id="IPR000917">
    <property type="entry name" value="Sulfatase_N"/>
</dbReference>
<feature type="transmembrane region" description="Helical" evidence="9">
    <location>
        <begin position="51"/>
        <end position="73"/>
    </location>
</feature>
<dbReference type="InterPro" id="IPR024588">
    <property type="entry name" value="YejM_N"/>
</dbReference>
<evidence type="ECO:0000256" key="8">
    <source>
        <dbReference type="ARBA" id="ARBA00023136"/>
    </source>
</evidence>
<dbReference type="EMBL" id="LS483470">
    <property type="protein sequence ID" value="SQI39080.1"/>
    <property type="molecule type" value="Genomic_DNA"/>
</dbReference>
<proteinExistence type="predicted"/>
<feature type="transmembrane region" description="Helical" evidence="9">
    <location>
        <begin position="21"/>
        <end position="39"/>
    </location>
</feature>
<keyword evidence="5" id="KW-0997">Cell inner membrane</keyword>
<feature type="domain" description="Inner membrane protein YejM N-terminal" evidence="11">
    <location>
        <begin position="6"/>
        <end position="251"/>
    </location>
</feature>
<keyword evidence="7 9" id="KW-1133">Transmembrane helix</keyword>
<dbReference type="InterPro" id="IPR017850">
    <property type="entry name" value="Alkaline_phosphatase_core_sf"/>
</dbReference>
<evidence type="ECO:0000259" key="11">
    <source>
        <dbReference type="Pfam" id="PF11893"/>
    </source>
</evidence>